<feature type="compositionally biased region" description="Polar residues" evidence="1">
    <location>
        <begin position="251"/>
        <end position="274"/>
    </location>
</feature>
<proteinExistence type="predicted"/>
<comment type="caution">
    <text evidence="2">The sequence shown here is derived from an EMBL/GenBank/DDBJ whole genome shotgun (WGS) entry which is preliminary data.</text>
</comment>
<feature type="region of interest" description="Disordered" evidence="1">
    <location>
        <begin position="230"/>
        <end position="281"/>
    </location>
</feature>
<dbReference type="EMBL" id="QGKX02000088">
    <property type="protein sequence ID" value="KAF3584466.1"/>
    <property type="molecule type" value="Genomic_DNA"/>
</dbReference>
<feature type="compositionally biased region" description="Basic residues" evidence="1">
    <location>
        <begin position="371"/>
        <end position="386"/>
    </location>
</feature>
<dbReference type="Proteomes" id="UP000712600">
    <property type="component" value="Unassembled WGS sequence"/>
</dbReference>
<organism evidence="2 3">
    <name type="scientific">Brassica cretica</name>
    <name type="common">Mustard</name>
    <dbReference type="NCBI Taxonomy" id="69181"/>
    <lineage>
        <taxon>Eukaryota</taxon>
        <taxon>Viridiplantae</taxon>
        <taxon>Streptophyta</taxon>
        <taxon>Embryophyta</taxon>
        <taxon>Tracheophyta</taxon>
        <taxon>Spermatophyta</taxon>
        <taxon>Magnoliopsida</taxon>
        <taxon>eudicotyledons</taxon>
        <taxon>Gunneridae</taxon>
        <taxon>Pentapetalae</taxon>
        <taxon>rosids</taxon>
        <taxon>malvids</taxon>
        <taxon>Brassicales</taxon>
        <taxon>Brassicaceae</taxon>
        <taxon>Brassiceae</taxon>
        <taxon>Brassica</taxon>
    </lineage>
</organism>
<name>A0A8S9RV56_BRACR</name>
<sequence length="386" mass="41100">MDEEIPDPQTNLPILDPKPLDEASVPISPDPRWPYLGKWSAIPPTGATSVPAKDEIHSNPPETEDISSSVSKKCHLVISVSSDDDSSSASLAKITTLGDLNTSSVVNAVAAVGGMDTSTDSTIKLKDGDHRSSCTTESVSPHHLASLSPIKVPSPEVSCDPPITTFVPSIGAWAKPLAFAPPATPPTPSTPSDFDPKYLNNLLNSFWPTLADGTGQTQEAQVEHTLQTLVPTKDSETGHLSQGVDPKEFSTPVNNSTHSKQSIATGSNSQTTSPPLAGTISAPTQTNIMEEIPSHVIVFETNSVSADNPLASTHSPAHGSPLFNQTDHYEQDDRDGTMSDATANLNMSRGGRPIKPLQKFQDMEWNTVRGKSNRGRRGRGNHRPST</sequence>
<feature type="compositionally biased region" description="Basic and acidic residues" evidence="1">
    <location>
        <begin position="327"/>
        <end position="337"/>
    </location>
</feature>
<dbReference type="AlphaFoldDB" id="A0A8S9RV56"/>
<feature type="region of interest" description="Disordered" evidence="1">
    <location>
        <begin position="46"/>
        <end position="69"/>
    </location>
</feature>
<gene>
    <name evidence="2" type="ORF">F2Q69_00026288</name>
</gene>
<evidence type="ECO:0000313" key="2">
    <source>
        <dbReference type="EMBL" id="KAF3584466.1"/>
    </source>
</evidence>
<accession>A0A8S9RV56</accession>
<feature type="region of interest" description="Disordered" evidence="1">
    <location>
        <begin position="1"/>
        <end position="27"/>
    </location>
</feature>
<reference evidence="2" key="1">
    <citation type="submission" date="2019-12" db="EMBL/GenBank/DDBJ databases">
        <title>Genome sequencing and annotation of Brassica cretica.</title>
        <authorList>
            <person name="Studholme D.J."/>
            <person name="Sarris P."/>
        </authorList>
    </citation>
    <scope>NUCLEOTIDE SEQUENCE</scope>
    <source>
        <strain evidence="2">PFS-109/04</strain>
        <tissue evidence="2">Leaf</tissue>
    </source>
</reference>
<evidence type="ECO:0000313" key="3">
    <source>
        <dbReference type="Proteomes" id="UP000712600"/>
    </source>
</evidence>
<protein>
    <submittedName>
        <fullName evidence="2">Uncharacterized protein</fullName>
    </submittedName>
</protein>
<evidence type="ECO:0000256" key="1">
    <source>
        <dbReference type="SAM" id="MobiDB-lite"/>
    </source>
</evidence>
<feature type="region of interest" description="Disordered" evidence="1">
    <location>
        <begin position="307"/>
        <end position="386"/>
    </location>
</feature>